<dbReference type="AlphaFoldDB" id="A0A815M3Z6"/>
<dbReference type="SUPFAM" id="SSF46565">
    <property type="entry name" value="Chaperone J-domain"/>
    <property type="match status" value="1"/>
</dbReference>
<evidence type="ECO:0000256" key="3">
    <source>
        <dbReference type="ARBA" id="ARBA00023139"/>
    </source>
</evidence>
<dbReference type="Proteomes" id="UP000663828">
    <property type="component" value="Unassembled WGS sequence"/>
</dbReference>
<evidence type="ECO:0000259" key="7">
    <source>
        <dbReference type="PROSITE" id="PS50076"/>
    </source>
</evidence>
<comment type="caution">
    <text evidence="8">The sequence shown here is derived from an EMBL/GenBank/DDBJ whole genome shotgun (WGS) entry which is preliminary data.</text>
</comment>
<dbReference type="PRINTS" id="PR00625">
    <property type="entry name" value="JDOMAIN"/>
</dbReference>
<organism evidence="8 9">
    <name type="scientific">Adineta ricciae</name>
    <name type="common">Rotifer</name>
    <dbReference type="NCBI Taxonomy" id="249248"/>
    <lineage>
        <taxon>Eukaryota</taxon>
        <taxon>Metazoa</taxon>
        <taxon>Spiralia</taxon>
        <taxon>Gnathifera</taxon>
        <taxon>Rotifera</taxon>
        <taxon>Eurotatoria</taxon>
        <taxon>Bdelloidea</taxon>
        <taxon>Adinetida</taxon>
        <taxon>Adinetidae</taxon>
        <taxon>Adineta</taxon>
    </lineage>
</organism>
<evidence type="ECO:0000256" key="5">
    <source>
        <dbReference type="ARBA" id="ARBA00023288"/>
    </source>
</evidence>
<evidence type="ECO:0000256" key="2">
    <source>
        <dbReference type="ARBA" id="ARBA00023136"/>
    </source>
</evidence>
<dbReference type="PANTHER" id="PTHR44027">
    <property type="entry name" value="DNAJ HOMOLOG SUBFAMILY C MEMBER 5 HOMOLOG"/>
    <property type="match status" value="1"/>
</dbReference>
<dbReference type="Gene3D" id="1.10.287.110">
    <property type="entry name" value="DnaJ domain"/>
    <property type="match status" value="1"/>
</dbReference>
<proteinExistence type="predicted"/>
<feature type="region of interest" description="Disordered" evidence="6">
    <location>
        <begin position="144"/>
        <end position="166"/>
    </location>
</feature>
<dbReference type="PANTHER" id="PTHR44027:SF7">
    <property type="entry name" value="DNAJ HOMOLOG SUBFAMILY C MEMBER 5 HOMOLOG"/>
    <property type="match status" value="1"/>
</dbReference>
<evidence type="ECO:0000256" key="6">
    <source>
        <dbReference type="SAM" id="MobiDB-lite"/>
    </source>
</evidence>
<dbReference type="Pfam" id="PF00226">
    <property type="entry name" value="DnaJ"/>
    <property type="match status" value="1"/>
</dbReference>
<dbReference type="GO" id="GO:0005737">
    <property type="term" value="C:cytoplasm"/>
    <property type="evidence" value="ECO:0007669"/>
    <property type="project" value="UniProtKB-ARBA"/>
</dbReference>
<feature type="compositionally biased region" description="Polar residues" evidence="6">
    <location>
        <begin position="144"/>
        <end position="160"/>
    </location>
</feature>
<keyword evidence="3" id="KW-0564">Palmitate</keyword>
<keyword evidence="9" id="KW-1185">Reference proteome</keyword>
<dbReference type="InterPro" id="IPR001623">
    <property type="entry name" value="DnaJ_domain"/>
</dbReference>
<evidence type="ECO:0000256" key="1">
    <source>
        <dbReference type="ARBA" id="ARBA00004635"/>
    </source>
</evidence>
<evidence type="ECO:0000313" key="9">
    <source>
        <dbReference type="Proteomes" id="UP000663828"/>
    </source>
</evidence>
<gene>
    <name evidence="8" type="ORF">XAT740_LOCUS35093</name>
</gene>
<dbReference type="PROSITE" id="PS50076">
    <property type="entry name" value="DNAJ_2"/>
    <property type="match status" value="1"/>
</dbReference>
<dbReference type="SMART" id="SM00271">
    <property type="entry name" value="DnaJ"/>
    <property type="match status" value="1"/>
</dbReference>
<keyword evidence="4" id="KW-0143">Chaperone</keyword>
<protein>
    <recommendedName>
        <fullName evidence="7">J domain-containing protein</fullName>
    </recommendedName>
</protein>
<dbReference type="InterPro" id="IPR051434">
    <property type="entry name" value="DnaJ_C_subfamily_member5"/>
</dbReference>
<keyword evidence="2" id="KW-0472">Membrane</keyword>
<name>A0A815M3Z6_ADIRI</name>
<sequence length="166" mass="18410">MTSQSQRDRTNNEDYYDILGVSRTATDEEIKRAYRRLALQLHPDKNPDPQATVQFQAVAKAYKVLSNPSLKRTYDLLGSQAADMADQYEGYPETFSKLSTCKKVGLVVAFLATGCCFGCGCCCACFCCCCCNFCCGKYGSHSVSTDSDSDPIHQQPTDSFHNVDRF</sequence>
<dbReference type="InterPro" id="IPR036869">
    <property type="entry name" value="J_dom_sf"/>
</dbReference>
<reference evidence="8" key="1">
    <citation type="submission" date="2021-02" db="EMBL/GenBank/DDBJ databases">
        <authorList>
            <person name="Nowell W R."/>
        </authorList>
    </citation>
    <scope>NUCLEOTIDE SEQUENCE</scope>
</reference>
<dbReference type="GO" id="GO:0016020">
    <property type="term" value="C:membrane"/>
    <property type="evidence" value="ECO:0007669"/>
    <property type="project" value="UniProtKB-SubCell"/>
</dbReference>
<accession>A0A815M3Z6</accession>
<feature type="domain" description="J" evidence="7">
    <location>
        <begin position="14"/>
        <end position="78"/>
    </location>
</feature>
<dbReference type="EMBL" id="CAJNOR010003486">
    <property type="protein sequence ID" value="CAF1418837.1"/>
    <property type="molecule type" value="Genomic_DNA"/>
</dbReference>
<evidence type="ECO:0000313" key="8">
    <source>
        <dbReference type="EMBL" id="CAF1418837.1"/>
    </source>
</evidence>
<dbReference type="CDD" id="cd06257">
    <property type="entry name" value="DnaJ"/>
    <property type="match status" value="1"/>
</dbReference>
<evidence type="ECO:0000256" key="4">
    <source>
        <dbReference type="ARBA" id="ARBA00023186"/>
    </source>
</evidence>
<keyword evidence="5" id="KW-0449">Lipoprotein</keyword>
<comment type="subcellular location">
    <subcellularLocation>
        <location evidence="1">Membrane</location>
        <topology evidence="1">Lipid-anchor</topology>
    </subcellularLocation>
</comment>